<reference evidence="2 3" key="1">
    <citation type="journal article" date="2017" name="Mol. Plant">
        <title>The Genome of Medicinal Plant Macleaya cordata Provides New Insights into Benzylisoquinoline Alkaloids Metabolism.</title>
        <authorList>
            <person name="Liu X."/>
            <person name="Liu Y."/>
            <person name="Huang P."/>
            <person name="Ma Y."/>
            <person name="Qing Z."/>
            <person name="Tang Q."/>
            <person name="Cao H."/>
            <person name="Cheng P."/>
            <person name="Zheng Y."/>
            <person name="Yuan Z."/>
            <person name="Zhou Y."/>
            <person name="Liu J."/>
            <person name="Tang Z."/>
            <person name="Zhuo Y."/>
            <person name="Zhang Y."/>
            <person name="Yu L."/>
            <person name="Huang J."/>
            <person name="Yang P."/>
            <person name="Peng Q."/>
            <person name="Zhang J."/>
            <person name="Jiang W."/>
            <person name="Zhang Z."/>
            <person name="Lin K."/>
            <person name="Ro D.K."/>
            <person name="Chen X."/>
            <person name="Xiong X."/>
            <person name="Shang Y."/>
            <person name="Huang S."/>
            <person name="Zeng J."/>
        </authorList>
    </citation>
    <scope>NUCLEOTIDE SEQUENCE [LARGE SCALE GENOMIC DNA]</scope>
    <source>
        <strain evidence="3">cv. BLH2017</strain>
        <tissue evidence="2">Root</tissue>
    </source>
</reference>
<dbReference type="OrthoDB" id="1932391at2759"/>
<proteinExistence type="predicted"/>
<keyword evidence="3" id="KW-1185">Reference proteome</keyword>
<dbReference type="AlphaFoldDB" id="A0A200QCT5"/>
<dbReference type="OMA" id="IMSPATH"/>
<name>A0A200QCT5_MACCD</name>
<feature type="compositionally biased region" description="Polar residues" evidence="1">
    <location>
        <begin position="72"/>
        <end position="86"/>
    </location>
</feature>
<comment type="caution">
    <text evidence="2">The sequence shown here is derived from an EMBL/GenBank/DDBJ whole genome shotgun (WGS) entry which is preliminary data.</text>
</comment>
<evidence type="ECO:0000313" key="2">
    <source>
        <dbReference type="EMBL" id="OVA08283.1"/>
    </source>
</evidence>
<evidence type="ECO:0008006" key="4">
    <source>
        <dbReference type="Google" id="ProtNLM"/>
    </source>
</evidence>
<evidence type="ECO:0000256" key="1">
    <source>
        <dbReference type="SAM" id="MobiDB-lite"/>
    </source>
</evidence>
<dbReference type="Proteomes" id="UP000195402">
    <property type="component" value="Unassembled WGS sequence"/>
</dbReference>
<gene>
    <name evidence="2" type="ORF">BVC80_1297g38</name>
</gene>
<sequence length="102" mass="10984">MDEKPEKMPKIRVPPKLNLDEINKRPSAALLIMSPATHRSMQKQSSNSAKANCLCSPTTHAGSFRCRHHRTSPLTRSGGSIGSNLSDLADKSAAISDSSVQV</sequence>
<dbReference type="PANTHER" id="PTHR33132:SF135">
    <property type="entry name" value="OS02G0799700 PROTEIN"/>
    <property type="match status" value="1"/>
</dbReference>
<feature type="region of interest" description="Disordered" evidence="1">
    <location>
        <begin position="59"/>
        <end position="102"/>
    </location>
</feature>
<protein>
    <recommendedName>
        <fullName evidence="4">Serine-rich protein-related</fullName>
    </recommendedName>
</protein>
<dbReference type="PANTHER" id="PTHR33132">
    <property type="entry name" value="OSJNBB0118P14.9 PROTEIN"/>
    <property type="match status" value="1"/>
</dbReference>
<dbReference type="InParanoid" id="A0A200QCT5"/>
<dbReference type="EMBL" id="MVGT01002330">
    <property type="protein sequence ID" value="OVA08283.1"/>
    <property type="molecule type" value="Genomic_DNA"/>
</dbReference>
<organism evidence="2 3">
    <name type="scientific">Macleaya cordata</name>
    <name type="common">Five-seeded plume-poppy</name>
    <name type="synonym">Bocconia cordata</name>
    <dbReference type="NCBI Taxonomy" id="56857"/>
    <lineage>
        <taxon>Eukaryota</taxon>
        <taxon>Viridiplantae</taxon>
        <taxon>Streptophyta</taxon>
        <taxon>Embryophyta</taxon>
        <taxon>Tracheophyta</taxon>
        <taxon>Spermatophyta</taxon>
        <taxon>Magnoliopsida</taxon>
        <taxon>Ranunculales</taxon>
        <taxon>Papaveraceae</taxon>
        <taxon>Papaveroideae</taxon>
        <taxon>Macleaya</taxon>
    </lineage>
</organism>
<evidence type="ECO:0000313" key="3">
    <source>
        <dbReference type="Proteomes" id="UP000195402"/>
    </source>
</evidence>
<accession>A0A200QCT5</accession>